<proteinExistence type="predicted"/>
<dbReference type="AlphaFoldDB" id="A0A9Q1K2U2"/>
<evidence type="ECO:0000313" key="2">
    <source>
        <dbReference type="Proteomes" id="UP001153076"/>
    </source>
</evidence>
<accession>A0A9Q1K2U2</accession>
<protein>
    <submittedName>
        <fullName evidence="1">Uncharacterized protein</fullName>
    </submittedName>
</protein>
<keyword evidence="2" id="KW-1185">Reference proteome</keyword>
<dbReference type="OrthoDB" id="1152125at2759"/>
<evidence type="ECO:0000313" key="1">
    <source>
        <dbReference type="EMBL" id="KAJ8435728.1"/>
    </source>
</evidence>
<comment type="caution">
    <text evidence="1">The sequence shown here is derived from an EMBL/GenBank/DDBJ whole genome shotgun (WGS) entry which is preliminary data.</text>
</comment>
<sequence>MDTFLSSWLRTFILPAKDAGCIHFGTFNITSFMASSIGYCIPMTIFVSIHKGLNEISSSLHPGRSGANFLVHFLHTWLVKELDTYKLEARPSLTNFHQDAPVNLDFNNFPNAKTMLCYHHVLTRYGTGSQKATNEAKKHFRSLPVDGQDKLLIVCELTTKMVIELPPKGVENIMDILGVDPNLTKCIRESGNVNFNEGLFLCHWEVSICFPKNDEAKSTPKAHALLLVPYPLHSLRARQEDVSIFNVDVVIEDVNKNVSQAFGPAILNKVSGTPFDGLPSFKGDIQQSFTLIVQREIDITPLESKVERLVKQACDLKDLQQNYSGQTTTEEQDSCHIEVQGKLDEASRQLDAKGAR</sequence>
<name>A0A9Q1K2U2_9CARY</name>
<gene>
    <name evidence="1" type="ORF">Cgig2_017707</name>
</gene>
<organism evidence="1 2">
    <name type="scientific">Carnegiea gigantea</name>
    <dbReference type="NCBI Taxonomy" id="171969"/>
    <lineage>
        <taxon>Eukaryota</taxon>
        <taxon>Viridiplantae</taxon>
        <taxon>Streptophyta</taxon>
        <taxon>Embryophyta</taxon>
        <taxon>Tracheophyta</taxon>
        <taxon>Spermatophyta</taxon>
        <taxon>Magnoliopsida</taxon>
        <taxon>eudicotyledons</taxon>
        <taxon>Gunneridae</taxon>
        <taxon>Pentapetalae</taxon>
        <taxon>Caryophyllales</taxon>
        <taxon>Cactineae</taxon>
        <taxon>Cactaceae</taxon>
        <taxon>Cactoideae</taxon>
        <taxon>Echinocereeae</taxon>
        <taxon>Carnegiea</taxon>
    </lineage>
</organism>
<dbReference type="Proteomes" id="UP001153076">
    <property type="component" value="Unassembled WGS sequence"/>
</dbReference>
<reference evidence="1" key="1">
    <citation type="submission" date="2022-04" db="EMBL/GenBank/DDBJ databases">
        <title>Carnegiea gigantea Genome sequencing and assembly v2.</title>
        <authorList>
            <person name="Copetti D."/>
            <person name="Sanderson M.J."/>
            <person name="Burquez A."/>
            <person name="Wojciechowski M.F."/>
        </authorList>
    </citation>
    <scope>NUCLEOTIDE SEQUENCE</scope>
    <source>
        <strain evidence="1">SGP5-SGP5p</strain>
        <tissue evidence="1">Aerial part</tissue>
    </source>
</reference>
<dbReference type="EMBL" id="JAKOGI010000391">
    <property type="protein sequence ID" value="KAJ8435728.1"/>
    <property type="molecule type" value="Genomic_DNA"/>
</dbReference>